<dbReference type="Proteomes" id="UP000830671">
    <property type="component" value="Chromosome 4"/>
</dbReference>
<sequence>MTNTYNISVLNRSGSGSSGSTQEYTISYPDGASTGTKTFKVDINDSKLKTFDLAATQVPFEIKLNPGGNPHAAFTLGVNGAGRTANVTSQENGTFAVAIV</sequence>
<evidence type="ECO:0000256" key="1">
    <source>
        <dbReference type="SAM" id="MobiDB-lite"/>
    </source>
</evidence>
<gene>
    <name evidence="2" type="ORF">CLUP02_07941</name>
</gene>
<organism evidence="2 3">
    <name type="scientific">Colletotrichum lupini</name>
    <dbReference type="NCBI Taxonomy" id="145971"/>
    <lineage>
        <taxon>Eukaryota</taxon>
        <taxon>Fungi</taxon>
        <taxon>Dikarya</taxon>
        <taxon>Ascomycota</taxon>
        <taxon>Pezizomycotina</taxon>
        <taxon>Sordariomycetes</taxon>
        <taxon>Hypocreomycetidae</taxon>
        <taxon>Glomerellales</taxon>
        <taxon>Glomerellaceae</taxon>
        <taxon>Colletotrichum</taxon>
        <taxon>Colletotrichum acutatum species complex</taxon>
    </lineage>
</organism>
<protein>
    <submittedName>
        <fullName evidence="2">Uncharacterized protein</fullName>
    </submittedName>
</protein>
<feature type="region of interest" description="Disordered" evidence="1">
    <location>
        <begin position="1"/>
        <end position="22"/>
    </location>
</feature>
<proteinExistence type="predicted"/>
<evidence type="ECO:0000313" key="2">
    <source>
        <dbReference type="EMBL" id="UQC82453.1"/>
    </source>
</evidence>
<evidence type="ECO:0000313" key="3">
    <source>
        <dbReference type="Proteomes" id="UP000830671"/>
    </source>
</evidence>
<dbReference type="RefSeq" id="XP_049144076.1">
    <property type="nucleotide sequence ID" value="XM_049286933.1"/>
</dbReference>
<dbReference type="EMBL" id="CP019476">
    <property type="protein sequence ID" value="UQC82453.1"/>
    <property type="molecule type" value="Genomic_DNA"/>
</dbReference>
<dbReference type="KEGG" id="clup:CLUP02_07941"/>
<accession>A0A9Q8SS54</accession>
<dbReference type="AlphaFoldDB" id="A0A9Q8SS54"/>
<dbReference type="GeneID" id="73341943"/>
<keyword evidence="3" id="KW-1185">Reference proteome</keyword>
<name>A0A9Q8SS54_9PEZI</name>
<reference evidence="2" key="1">
    <citation type="journal article" date="2021" name="Mol. Plant Microbe Interact.">
        <title>Complete Genome Sequence of the Plant-Pathogenic Fungus Colletotrichum lupini.</title>
        <authorList>
            <person name="Baroncelli R."/>
            <person name="Pensec F."/>
            <person name="Da Lio D."/>
            <person name="Boufleur T."/>
            <person name="Vicente I."/>
            <person name="Sarrocco S."/>
            <person name="Picot A."/>
            <person name="Baraldi E."/>
            <person name="Sukno S."/>
            <person name="Thon M."/>
            <person name="Le Floch G."/>
        </authorList>
    </citation>
    <scope>NUCLEOTIDE SEQUENCE</scope>
    <source>
        <strain evidence="2">IMI 504893</strain>
    </source>
</reference>